<dbReference type="PROSITE" id="PS00582">
    <property type="entry name" value="RIBOSOMAL_L33"/>
    <property type="match status" value="1"/>
</dbReference>
<proteinExistence type="inferred from homology"/>
<dbReference type="HAMAP" id="MF_00294">
    <property type="entry name" value="Ribosomal_bL33"/>
    <property type="match status" value="1"/>
</dbReference>
<dbReference type="HOGENOM" id="CLU_190949_0_2_0"/>
<dbReference type="Proteomes" id="UP000001366">
    <property type="component" value="Chromosome"/>
</dbReference>
<keyword evidence="3 5" id="KW-0687">Ribonucleoprotein</keyword>
<evidence type="ECO:0000256" key="5">
    <source>
        <dbReference type="HAMAP-Rule" id="MF_00294"/>
    </source>
</evidence>
<protein>
    <recommendedName>
        <fullName evidence="4 5">Large ribosomal subunit protein bL33</fullName>
    </recommendedName>
</protein>
<dbReference type="InterPro" id="IPR001705">
    <property type="entry name" value="Ribosomal_bL33"/>
</dbReference>
<reference evidence="6 7" key="1">
    <citation type="journal article" date="2009" name="J. Bacteriol.">
        <title>Complete and draft genome sequences of six members of the Aquificales.</title>
        <authorList>
            <person name="Reysenbach A.L."/>
            <person name="Hamamura N."/>
            <person name="Podar M."/>
            <person name="Griffiths E."/>
            <person name="Ferreira S."/>
            <person name="Hochstein R."/>
            <person name="Heidelberg J."/>
            <person name="Johnson J."/>
            <person name="Mead D."/>
            <person name="Pohorille A."/>
            <person name="Sarmiento M."/>
            <person name="Schweighofer K."/>
            <person name="Seshadri R."/>
            <person name="Voytek M.A."/>
        </authorList>
    </citation>
    <scope>NUCLEOTIDE SEQUENCE [LARGE SCALE GENOMIC DNA]</scope>
    <source>
        <strain evidence="7">DSM 14350 / EX-H1</strain>
    </source>
</reference>
<dbReference type="Gene3D" id="2.20.28.120">
    <property type="entry name" value="Ribosomal protein L33"/>
    <property type="match status" value="1"/>
</dbReference>
<dbReference type="GO" id="GO:0006412">
    <property type="term" value="P:translation"/>
    <property type="evidence" value="ECO:0007669"/>
    <property type="project" value="UniProtKB-UniRule"/>
</dbReference>
<keyword evidence="7" id="KW-1185">Reference proteome</keyword>
<dbReference type="STRING" id="123214.PERMA_1181"/>
<organism evidence="6 7">
    <name type="scientific">Persephonella marina (strain DSM 14350 / EX-H1)</name>
    <dbReference type="NCBI Taxonomy" id="123214"/>
    <lineage>
        <taxon>Bacteria</taxon>
        <taxon>Pseudomonadati</taxon>
        <taxon>Aquificota</taxon>
        <taxon>Aquificia</taxon>
        <taxon>Aquificales</taxon>
        <taxon>Hydrogenothermaceae</taxon>
        <taxon>Persephonella</taxon>
    </lineage>
</organism>
<dbReference type="eggNOG" id="COG0267">
    <property type="taxonomic scope" value="Bacteria"/>
</dbReference>
<keyword evidence="2 5" id="KW-0689">Ribosomal protein</keyword>
<dbReference type="AlphaFoldDB" id="C0QQK9"/>
<dbReference type="NCBIfam" id="NF001764">
    <property type="entry name" value="PRK00504.1"/>
    <property type="match status" value="1"/>
</dbReference>
<dbReference type="InterPro" id="IPR011332">
    <property type="entry name" value="Ribosomal_zn-bd"/>
</dbReference>
<evidence type="ECO:0000256" key="4">
    <source>
        <dbReference type="ARBA" id="ARBA00035176"/>
    </source>
</evidence>
<evidence type="ECO:0000256" key="3">
    <source>
        <dbReference type="ARBA" id="ARBA00023274"/>
    </source>
</evidence>
<dbReference type="PANTHER" id="PTHR43168">
    <property type="entry name" value="50S RIBOSOMAL PROTEIN L33, CHLOROPLASTIC"/>
    <property type="match status" value="1"/>
</dbReference>
<dbReference type="Pfam" id="PF00471">
    <property type="entry name" value="Ribosomal_L33"/>
    <property type="match status" value="1"/>
</dbReference>
<dbReference type="PaxDb" id="123214-PERMA_1181"/>
<dbReference type="EMBL" id="CP001230">
    <property type="protein sequence ID" value="ACO04529.1"/>
    <property type="molecule type" value="Genomic_DNA"/>
</dbReference>
<dbReference type="PANTHER" id="PTHR43168:SF2">
    <property type="entry name" value="LARGE RIBOSOMAL SUBUNIT PROTEIN BL33C"/>
    <property type="match status" value="1"/>
</dbReference>
<evidence type="ECO:0000313" key="6">
    <source>
        <dbReference type="EMBL" id="ACO04529.1"/>
    </source>
</evidence>
<dbReference type="NCBIfam" id="TIGR01023">
    <property type="entry name" value="rpmG_bact"/>
    <property type="match status" value="1"/>
</dbReference>
<evidence type="ECO:0000256" key="2">
    <source>
        <dbReference type="ARBA" id="ARBA00022980"/>
    </source>
</evidence>
<dbReference type="SUPFAM" id="SSF57829">
    <property type="entry name" value="Zn-binding ribosomal proteins"/>
    <property type="match status" value="1"/>
</dbReference>
<dbReference type="KEGG" id="pmx:PERMA_1181"/>
<sequence>MPREIITLACTECKRKNYTTTKNKRKHTDRLELRKYCKFCRKHTLHREIK</sequence>
<accession>C0QQK9</accession>
<gene>
    <name evidence="5 6" type="primary">rpmG</name>
    <name evidence="6" type="ordered locus">PERMA_1181</name>
</gene>
<dbReference type="GO" id="GO:0005737">
    <property type="term" value="C:cytoplasm"/>
    <property type="evidence" value="ECO:0007669"/>
    <property type="project" value="UniProtKB-ARBA"/>
</dbReference>
<dbReference type="RefSeq" id="WP_012676766.1">
    <property type="nucleotide sequence ID" value="NC_012440.1"/>
</dbReference>
<dbReference type="InterPro" id="IPR038584">
    <property type="entry name" value="Ribosomal_bL33_sf"/>
</dbReference>
<dbReference type="NCBIfam" id="NF001860">
    <property type="entry name" value="PRK00595.1"/>
    <property type="match status" value="1"/>
</dbReference>
<dbReference type="InterPro" id="IPR018264">
    <property type="entry name" value="Ribosomal_bL33_CS"/>
</dbReference>
<dbReference type="GO" id="GO:0003735">
    <property type="term" value="F:structural constituent of ribosome"/>
    <property type="evidence" value="ECO:0007669"/>
    <property type="project" value="InterPro"/>
</dbReference>
<dbReference type="GO" id="GO:1990904">
    <property type="term" value="C:ribonucleoprotein complex"/>
    <property type="evidence" value="ECO:0007669"/>
    <property type="project" value="UniProtKB-KW"/>
</dbReference>
<evidence type="ECO:0000256" key="1">
    <source>
        <dbReference type="ARBA" id="ARBA00007596"/>
    </source>
</evidence>
<name>C0QQK9_PERMH</name>
<dbReference type="GO" id="GO:0005840">
    <property type="term" value="C:ribosome"/>
    <property type="evidence" value="ECO:0007669"/>
    <property type="project" value="UniProtKB-KW"/>
</dbReference>
<comment type="similarity">
    <text evidence="1 5">Belongs to the bacterial ribosomal protein bL33 family.</text>
</comment>
<evidence type="ECO:0000313" key="7">
    <source>
        <dbReference type="Proteomes" id="UP000001366"/>
    </source>
</evidence>